<dbReference type="CDD" id="cd00063">
    <property type="entry name" value="FN3"/>
    <property type="match status" value="1"/>
</dbReference>
<evidence type="ECO:0000313" key="3">
    <source>
        <dbReference type="Proteomes" id="UP000828390"/>
    </source>
</evidence>
<organism evidence="2 3">
    <name type="scientific">Dreissena polymorpha</name>
    <name type="common">Zebra mussel</name>
    <name type="synonym">Mytilus polymorpha</name>
    <dbReference type="NCBI Taxonomy" id="45954"/>
    <lineage>
        <taxon>Eukaryota</taxon>
        <taxon>Metazoa</taxon>
        <taxon>Spiralia</taxon>
        <taxon>Lophotrochozoa</taxon>
        <taxon>Mollusca</taxon>
        <taxon>Bivalvia</taxon>
        <taxon>Autobranchia</taxon>
        <taxon>Heteroconchia</taxon>
        <taxon>Euheterodonta</taxon>
        <taxon>Imparidentia</taxon>
        <taxon>Neoheterodontei</taxon>
        <taxon>Myida</taxon>
        <taxon>Dreissenoidea</taxon>
        <taxon>Dreissenidae</taxon>
        <taxon>Dreissena</taxon>
    </lineage>
</organism>
<evidence type="ECO:0000313" key="2">
    <source>
        <dbReference type="EMBL" id="KAH3782412.1"/>
    </source>
</evidence>
<keyword evidence="3" id="KW-1185">Reference proteome</keyword>
<dbReference type="Proteomes" id="UP000828390">
    <property type="component" value="Unassembled WGS sequence"/>
</dbReference>
<comment type="caution">
    <text evidence="2">The sequence shown here is derived from an EMBL/GenBank/DDBJ whole genome shotgun (WGS) entry which is preliminary data.</text>
</comment>
<proteinExistence type="predicted"/>
<protein>
    <submittedName>
        <fullName evidence="2">Uncharacterized protein</fullName>
    </submittedName>
</protein>
<name>A0A9D4ELA6_DREPO</name>
<accession>A0A9D4ELA6</accession>
<gene>
    <name evidence="2" type="ORF">DPMN_160327</name>
</gene>
<keyword evidence="1" id="KW-0812">Transmembrane</keyword>
<feature type="transmembrane region" description="Helical" evidence="1">
    <location>
        <begin position="77"/>
        <end position="98"/>
    </location>
</feature>
<dbReference type="AlphaFoldDB" id="A0A9D4ELA6"/>
<dbReference type="EMBL" id="JAIWYP010000008">
    <property type="protein sequence ID" value="KAH3782412.1"/>
    <property type="molecule type" value="Genomic_DNA"/>
</dbReference>
<evidence type="ECO:0000256" key="1">
    <source>
        <dbReference type="SAM" id="Phobius"/>
    </source>
</evidence>
<keyword evidence="1" id="KW-1133">Transmembrane helix</keyword>
<dbReference type="InterPro" id="IPR003961">
    <property type="entry name" value="FN3_dom"/>
</dbReference>
<reference evidence="2" key="1">
    <citation type="journal article" date="2019" name="bioRxiv">
        <title>The Genome of the Zebra Mussel, Dreissena polymorpha: A Resource for Invasive Species Research.</title>
        <authorList>
            <person name="McCartney M.A."/>
            <person name="Auch B."/>
            <person name="Kono T."/>
            <person name="Mallez S."/>
            <person name="Zhang Y."/>
            <person name="Obille A."/>
            <person name="Becker A."/>
            <person name="Abrahante J.E."/>
            <person name="Garbe J."/>
            <person name="Badalamenti J.P."/>
            <person name="Herman A."/>
            <person name="Mangelson H."/>
            <person name="Liachko I."/>
            <person name="Sullivan S."/>
            <person name="Sone E.D."/>
            <person name="Koren S."/>
            <person name="Silverstein K.A.T."/>
            <person name="Beckman K.B."/>
            <person name="Gohl D.M."/>
        </authorList>
    </citation>
    <scope>NUCLEOTIDE SEQUENCE</scope>
    <source>
        <strain evidence="2">Duluth1</strain>
        <tissue evidence="2">Whole animal</tissue>
    </source>
</reference>
<sequence length="243" mass="27649">MLVYKTKGETEWINIIKELNKTVTQTTLILDLQLKNLRPHTQYEVQLIAQLPSANYAIAPTVTFKTLSFSKVTGIDIIVAPIACSVLLICLGILLRLCMNRSMRGRERAVIDNLSRQEPISMNIMRAEENTRQMIPLQDEDHYDFINSNRTISCISPKGMQDSNTDSLPFLTIDGTNQHDEIGLQAQTGNQINYEFLNRTGKPAMEQYHSIGDAAEYISGIYVELHKKTAIRYKFKPTFISNY</sequence>
<keyword evidence="1" id="KW-0472">Membrane</keyword>
<reference evidence="2" key="2">
    <citation type="submission" date="2020-11" db="EMBL/GenBank/DDBJ databases">
        <authorList>
            <person name="McCartney M.A."/>
            <person name="Auch B."/>
            <person name="Kono T."/>
            <person name="Mallez S."/>
            <person name="Becker A."/>
            <person name="Gohl D.M."/>
            <person name="Silverstein K.A.T."/>
            <person name="Koren S."/>
            <person name="Bechman K.B."/>
            <person name="Herman A."/>
            <person name="Abrahante J.E."/>
            <person name="Garbe J."/>
        </authorList>
    </citation>
    <scope>NUCLEOTIDE SEQUENCE</scope>
    <source>
        <strain evidence="2">Duluth1</strain>
        <tissue evidence="2">Whole animal</tissue>
    </source>
</reference>